<proteinExistence type="predicted"/>
<dbReference type="EMBL" id="BARW01039583">
    <property type="protein sequence ID" value="GAJ21393.1"/>
    <property type="molecule type" value="Genomic_DNA"/>
</dbReference>
<comment type="caution">
    <text evidence="1">The sequence shown here is derived from an EMBL/GenBank/DDBJ whole genome shotgun (WGS) entry which is preliminary data.</text>
</comment>
<evidence type="ECO:0000313" key="1">
    <source>
        <dbReference type="EMBL" id="GAJ21393.1"/>
    </source>
</evidence>
<feature type="non-terminal residue" evidence="1">
    <location>
        <position position="1"/>
    </location>
</feature>
<dbReference type="AlphaFoldDB" id="X1UV67"/>
<sequence length="141" mass="16402">LLAYYFDKNKQVKFSWKCPVCERHSPLSHVEEVARVDVEQAISDGRRPDVTISFQSGKTLCGEVVFRNPLEPEKIESYRKTNAILLVWKIDEAVDKIPIIKFEPWCEETQLKIIRASPGCITYFDPEQFQVSCDHRETPQE</sequence>
<organism evidence="1">
    <name type="scientific">marine sediment metagenome</name>
    <dbReference type="NCBI Taxonomy" id="412755"/>
    <lineage>
        <taxon>unclassified sequences</taxon>
        <taxon>metagenomes</taxon>
        <taxon>ecological metagenomes</taxon>
    </lineage>
</organism>
<reference evidence="1" key="1">
    <citation type="journal article" date="2014" name="Front. Microbiol.">
        <title>High frequency of phylogenetically diverse reductive dehalogenase-homologous genes in deep subseafloor sedimentary metagenomes.</title>
        <authorList>
            <person name="Kawai M."/>
            <person name="Futagami T."/>
            <person name="Toyoda A."/>
            <person name="Takaki Y."/>
            <person name="Nishi S."/>
            <person name="Hori S."/>
            <person name="Arai W."/>
            <person name="Tsubouchi T."/>
            <person name="Morono Y."/>
            <person name="Uchiyama I."/>
            <person name="Ito T."/>
            <person name="Fujiyama A."/>
            <person name="Inagaki F."/>
            <person name="Takami H."/>
        </authorList>
    </citation>
    <scope>NUCLEOTIDE SEQUENCE</scope>
    <source>
        <strain evidence="1">Expedition CK06-06</strain>
    </source>
</reference>
<accession>X1UV67</accession>
<feature type="non-terminal residue" evidence="1">
    <location>
        <position position="141"/>
    </location>
</feature>
<protein>
    <submittedName>
        <fullName evidence="1">Uncharacterized protein</fullName>
    </submittedName>
</protein>
<gene>
    <name evidence="1" type="ORF">S12H4_60226</name>
</gene>
<name>X1UV67_9ZZZZ</name>